<dbReference type="InterPro" id="IPR001128">
    <property type="entry name" value="Cyt_P450"/>
</dbReference>
<dbReference type="AlphaFoldDB" id="A0A0E0EGV7"/>
<sequence length="966" mass="108609">MASYYPLLLALLCPLLLLLLKCCWAKTRDDELFDKLPSPPGRLPVIGHLHLIGSLPHISFRDLAVKHGPDLMLLHLGTVPTLVVSSARAAQAILRTHDHVFASRAYSAVTDILFYGSSDVAFAPYGDYWRQVKKITTTHLLTSKKVRSYASARQQEVRLVMARINEAAIVGMPVDLSQLLNWFTNDIVCHAVSGKLFREKGQNQVFRELIEANSSLLSGFNLEDYFPGLASLAAVRRLLCAKAHYVNKKWDQLLDKLIDDHTSKQSSSMLDKKDEDIDFIDVLLSVQYEYGLTRENIKAILVIMFEGGTDTSYIELEYAMAELMQKPQLMAKLQAEVRSVVPREQEIVTEEQLNRVPYLEAVIKETLRLHMAAPLLVPHLSIADCEVEGYMIPSSTRVFINAWALSRDPSYWKNAEEFVPERFIGNTTSDYRGNDFYFLPFGTGRRICPGINFAIATIKIMLANLVYRFDWEIPTDEAAKGGIDMAETFGLTIPLYIYGRICGMALSAGMSGGMLSKLPSPPGRLPHGPDLMLLHLGAVQTLVVSSARTAQAILRTHDRVFASRPYNTIANILLYSATDVAFSPYGDYWRQIKKIVSTHLLTVKKVHSYGQTRQQEVRLVMTKIAKEAAIHMAVDLTKLLSCYTNNLVCHAVSGKFFREEGRNQLFKELIEINSSLLGGFNLEDYFPSLARLPVLRRLLCAKAYGVKKRWDQLLDKLIDDHASKHRSSFLDNNDVESDFIDVLLSIQQEYGLTKDNIKANLAIMFEAGTDTSFIELEYAMAELMQKPQMMAKLQAEVRGVVPKGQEIVTEKQLARMPYLKAVIKETLRLHPAAPLLAPHVSVVDCNVEGYTIPSGTRVIVNAWAIARDPSYWENAEEFMPERFLSNTMAEYNGNNFNFLPFGTGRRICPSINFAIAAIEVMLASLVYRFDWKVPIDQAANGGIDMTETFGITIHLKEKLLLVPHLP</sequence>
<comment type="cofactor">
    <cofactor evidence="1 11">
        <name>heme</name>
        <dbReference type="ChEBI" id="CHEBI:30413"/>
    </cofactor>
</comment>
<dbReference type="FunFam" id="1.10.630.10:FF:000055">
    <property type="entry name" value="Cytochrome P450 71A26"/>
    <property type="match status" value="2"/>
</dbReference>
<keyword evidence="12" id="KW-0732">Signal</keyword>
<keyword evidence="8" id="KW-0560">Oxidoreductase</keyword>
<reference evidence="13" key="2">
    <citation type="submission" date="2018-05" db="EMBL/GenBank/DDBJ databases">
        <title>OmerRS3 (Oryza meridionalis Reference Sequence Version 3).</title>
        <authorList>
            <person name="Zhang J."/>
            <person name="Kudrna D."/>
            <person name="Lee S."/>
            <person name="Talag J."/>
            <person name="Welchert J."/>
            <person name="Wing R.A."/>
        </authorList>
    </citation>
    <scope>NUCLEOTIDE SEQUENCE [LARGE SCALE GENOMIC DNA]</scope>
    <source>
        <strain evidence="13">cv. OR44</strain>
    </source>
</reference>
<dbReference type="InterPro" id="IPR002401">
    <property type="entry name" value="Cyt_P450_E_grp-I"/>
</dbReference>
<dbReference type="PANTHER" id="PTHR47955">
    <property type="entry name" value="CYTOCHROME P450 FAMILY 71 PROTEIN"/>
    <property type="match status" value="1"/>
</dbReference>
<keyword evidence="14" id="KW-1185">Reference proteome</keyword>
<comment type="pathway">
    <text evidence="2">Secondary metabolite biosynthesis.</text>
</comment>
<comment type="similarity">
    <text evidence="3">Belongs to the cytochrome P450 family.</text>
</comment>
<proteinExistence type="inferred from homology"/>
<dbReference type="STRING" id="40149.A0A0E0EGV7"/>
<reference evidence="13" key="1">
    <citation type="submission" date="2015-04" db="UniProtKB">
        <authorList>
            <consortium name="EnsemblPlants"/>
        </authorList>
    </citation>
    <scope>IDENTIFICATION</scope>
</reference>
<keyword evidence="6 11" id="KW-0479">Metal-binding</keyword>
<evidence type="ECO:0000256" key="7">
    <source>
        <dbReference type="ARBA" id="ARBA00022989"/>
    </source>
</evidence>
<dbReference type="GO" id="GO:0004497">
    <property type="term" value="F:monooxygenase activity"/>
    <property type="evidence" value="ECO:0007669"/>
    <property type="project" value="UniProtKB-KW"/>
</dbReference>
<dbReference type="GO" id="GO:0020037">
    <property type="term" value="F:heme binding"/>
    <property type="evidence" value="ECO:0007669"/>
    <property type="project" value="InterPro"/>
</dbReference>
<evidence type="ECO:0000256" key="2">
    <source>
        <dbReference type="ARBA" id="ARBA00005179"/>
    </source>
</evidence>
<dbReference type="GO" id="GO:0016705">
    <property type="term" value="F:oxidoreductase activity, acting on paired donors, with incorporation or reduction of molecular oxygen"/>
    <property type="evidence" value="ECO:0007669"/>
    <property type="project" value="InterPro"/>
</dbReference>
<organism evidence="13">
    <name type="scientific">Oryza meridionalis</name>
    <dbReference type="NCBI Taxonomy" id="40149"/>
    <lineage>
        <taxon>Eukaryota</taxon>
        <taxon>Viridiplantae</taxon>
        <taxon>Streptophyta</taxon>
        <taxon>Embryophyta</taxon>
        <taxon>Tracheophyta</taxon>
        <taxon>Spermatophyta</taxon>
        <taxon>Magnoliopsida</taxon>
        <taxon>Liliopsida</taxon>
        <taxon>Poales</taxon>
        <taxon>Poaceae</taxon>
        <taxon>BOP clade</taxon>
        <taxon>Oryzoideae</taxon>
        <taxon>Oryzeae</taxon>
        <taxon>Oryzinae</taxon>
        <taxon>Oryza</taxon>
    </lineage>
</organism>
<evidence type="ECO:0000256" key="4">
    <source>
        <dbReference type="ARBA" id="ARBA00022617"/>
    </source>
</evidence>
<dbReference type="PRINTS" id="PR00385">
    <property type="entry name" value="P450"/>
</dbReference>
<evidence type="ECO:0000256" key="8">
    <source>
        <dbReference type="ARBA" id="ARBA00023002"/>
    </source>
</evidence>
<keyword evidence="7" id="KW-0472">Membrane</keyword>
<evidence type="ECO:0000256" key="1">
    <source>
        <dbReference type="ARBA" id="ARBA00001971"/>
    </source>
</evidence>
<evidence type="ECO:0000256" key="3">
    <source>
        <dbReference type="ARBA" id="ARBA00010617"/>
    </source>
</evidence>
<dbReference type="SUPFAM" id="SSF48264">
    <property type="entry name" value="Cytochrome P450"/>
    <property type="match status" value="2"/>
</dbReference>
<evidence type="ECO:0000256" key="5">
    <source>
        <dbReference type="ARBA" id="ARBA00022692"/>
    </source>
</evidence>
<evidence type="ECO:0000256" key="6">
    <source>
        <dbReference type="ARBA" id="ARBA00022723"/>
    </source>
</evidence>
<dbReference type="Pfam" id="PF00067">
    <property type="entry name" value="p450"/>
    <property type="match status" value="2"/>
</dbReference>
<accession>A0A0E0EGV7</accession>
<dbReference type="HOGENOM" id="CLU_001570_0_3_1"/>
<evidence type="ECO:0000256" key="9">
    <source>
        <dbReference type="ARBA" id="ARBA00023004"/>
    </source>
</evidence>
<keyword evidence="5" id="KW-0812">Transmembrane</keyword>
<feature type="binding site" description="axial binding residue" evidence="11">
    <location>
        <position position="448"/>
    </location>
    <ligand>
        <name>heme</name>
        <dbReference type="ChEBI" id="CHEBI:30413"/>
    </ligand>
    <ligandPart>
        <name>Fe</name>
        <dbReference type="ChEBI" id="CHEBI:18248"/>
    </ligandPart>
</feature>
<dbReference type="EnsemblPlants" id="OMERI08G00740.1">
    <property type="protein sequence ID" value="OMERI08G00740.1"/>
    <property type="gene ID" value="OMERI08G00740"/>
</dbReference>
<evidence type="ECO:0000256" key="10">
    <source>
        <dbReference type="ARBA" id="ARBA00023033"/>
    </source>
</evidence>
<keyword evidence="4 11" id="KW-0349">Heme</keyword>
<keyword evidence="10" id="KW-0503">Monooxygenase</keyword>
<feature type="chain" id="PRO_5002358224" evidence="12">
    <location>
        <begin position="26"/>
        <end position="966"/>
    </location>
</feature>
<dbReference type="Gene3D" id="1.10.630.10">
    <property type="entry name" value="Cytochrome P450"/>
    <property type="match status" value="2"/>
</dbReference>
<feature type="signal peptide" evidence="12">
    <location>
        <begin position="1"/>
        <end position="25"/>
    </location>
</feature>
<dbReference type="InterPro" id="IPR036396">
    <property type="entry name" value="Cyt_P450_sf"/>
</dbReference>
<evidence type="ECO:0000256" key="12">
    <source>
        <dbReference type="SAM" id="SignalP"/>
    </source>
</evidence>
<dbReference type="CDD" id="cd11072">
    <property type="entry name" value="CYP71-like"/>
    <property type="match status" value="2"/>
</dbReference>
<name>A0A0E0EGV7_9ORYZ</name>
<keyword evidence="9 11" id="KW-0408">Iron</keyword>
<dbReference type="eggNOG" id="KOG0156">
    <property type="taxonomic scope" value="Eukaryota"/>
</dbReference>
<dbReference type="PRINTS" id="PR00463">
    <property type="entry name" value="EP450I"/>
</dbReference>
<keyword evidence="7" id="KW-1133">Transmembrane helix</keyword>
<evidence type="ECO:0000313" key="13">
    <source>
        <dbReference type="EnsemblPlants" id="OMERI08G00740.1"/>
    </source>
</evidence>
<dbReference type="InterPro" id="IPR017972">
    <property type="entry name" value="Cyt_P450_CS"/>
</dbReference>
<protein>
    <submittedName>
        <fullName evidence="13">Uncharacterized protein</fullName>
    </submittedName>
</protein>
<dbReference type="GO" id="GO:0005506">
    <property type="term" value="F:iron ion binding"/>
    <property type="evidence" value="ECO:0007669"/>
    <property type="project" value="InterPro"/>
</dbReference>
<dbReference type="PROSITE" id="PS00086">
    <property type="entry name" value="CYTOCHROME_P450"/>
    <property type="match status" value="1"/>
</dbReference>
<dbReference type="Gramene" id="OMERI08G00740.1">
    <property type="protein sequence ID" value="OMERI08G00740.1"/>
    <property type="gene ID" value="OMERI08G00740"/>
</dbReference>
<evidence type="ECO:0000256" key="11">
    <source>
        <dbReference type="PIRSR" id="PIRSR602401-1"/>
    </source>
</evidence>
<dbReference type="PANTHER" id="PTHR47955:SF14">
    <property type="entry name" value="OS01G0543600 PROTEIN"/>
    <property type="match status" value="1"/>
</dbReference>
<dbReference type="Proteomes" id="UP000008021">
    <property type="component" value="Chromosome 8"/>
</dbReference>
<evidence type="ECO:0000313" key="14">
    <source>
        <dbReference type="Proteomes" id="UP000008021"/>
    </source>
</evidence>